<dbReference type="Gene3D" id="3.30.565.10">
    <property type="entry name" value="Histidine kinase-like ATPase, C-terminal domain"/>
    <property type="match status" value="1"/>
</dbReference>
<dbReference type="PROSITE" id="PS50110">
    <property type="entry name" value="RESPONSE_REGULATORY"/>
    <property type="match status" value="1"/>
</dbReference>
<feature type="transmembrane region" description="Helical" evidence="5">
    <location>
        <begin position="12"/>
        <end position="32"/>
    </location>
</feature>
<dbReference type="RefSeq" id="WP_117391712.1">
    <property type="nucleotide sequence ID" value="NZ_QWDC01000002.1"/>
</dbReference>
<protein>
    <recommendedName>
        <fullName evidence="2">histidine kinase</fullName>
        <ecNumber evidence="2">2.7.13.3</ecNumber>
    </recommendedName>
</protein>
<evidence type="ECO:0000256" key="3">
    <source>
        <dbReference type="ARBA" id="ARBA00022553"/>
    </source>
</evidence>
<dbReference type="FunFam" id="3.30.565.10:FF:000010">
    <property type="entry name" value="Sensor histidine kinase RcsC"/>
    <property type="match status" value="1"/>
</dbReference>
<keyword evidence="3 4" id="KW-0597">Phosphoprotein</keyword>
<name>A0A372NSX1_9SPHI</name>
<dbReference type="OrthoDB" id="9811889at2"/>
<evidence type="ECO:0000313" key="9">
    <source>
        <dbReference type="Proteomes" id="UP000264217"/>
    </source>
</evidence>
<dbReference type="SUPFAM" id="SSF55874">
    <property type="entry name" value="ATPase domain of HSP90 chaperone/DNA topoisomerase II/histidine kinase"/>
    <property type="match status" value="1"/>
</dbReference>
<keyword evidence="5" id="KW-0812">Transmembrane</keyword>
<dbReference type="InterPro" id="IPR003594">
    <property type="entry name" value="HATPase_dom"/>
</dbReference>
<dbReference type="InterPro" id="IPR011006">
    <property type="entry name" value="CheY-like_superfamily"/>
</dbReference>
<evidence type="ECO:0000256" key="5">
    <source>
        <dbReference type="SAM" id="Phobius"/>
    </source>
</evidence>
<dbReference type="CDD" id="cd00082">
    <property type="entry name" value="HisKA"/>
    <property type="match status" value="1"/>
</dbReference>
<keyword evidence="5" id="KW-0472">Membrane</keyword>
<dbReference type="SMART" id="SM00448">
    <property type="entry name" value="REC"/>
    <property type="match status" value="1"/>
</dbReference>
<dbReference type="PANTHER" id="PTHR45339">
    <property type="entry name" value="HYBRID SIGNAL TRANSDUCTION HISTIDINE KINASE J"/>
    <property type="match status" value="1"/>
</dbReference>
<feature type="transmembrane region" description="Helical" evidence="5">
    <location>
        <begin position="315"/>
        <end position="335"/>
    </location>
</feature>
<dbReference type="PROSITE" id="PS50109">
    <property type="entry name" value="HIS_KIN"/>
    <property type="match status" value="1"/>
</dbReference>
<dbReference type="InterPro" id="IPR005467">
    <property type="entry name" value="His_kinase_dom"/>
</dbReference>
<gene>
    <name evidence="8" type="ORF">D0C36_11175</name>
</gene>
<dbReference type="AlphaFoldDB" id="A0A372NSX1"/>
<feature type="modified residue" description="4-aspartylphosphate" evidence="4">
    <location>
        <position position="662"/>
    </location>
</feature>
<dbReference type="PANTHER" id="PTHR45339:SF3">
    <property type="entry name" value="HISTIDINE KINASE"/>
    <property type="match status" value="1"/>
</dbReference>
<evidence type="ECO:0000256" key="2">
    <source>
        <dbReference type="ARBA" id="ARBA00012438"/>
    </source>
</evidence>
<dbReference type="Pfam" id="PF02518">
    <property type="entry name" value="HATPase_c"/>
    <property type="match status" value="1"/>
</dbReference>
<evidence type="ECO:0000256" key="4">
    <source>
        <dbReference type="PROSITE-ProRule" id="PRU00169"/>
    </source>
</evidence>
<evidence type="ECO:0000259" key="6">
    <source>
        <dbReference type="PROSITE" id="PS50109"/>
    </source>
</evidence>
<dbReference type="Proteomes" id="UP000264217">
    <property type="component" value="Unassembled WGS sequence"/>
</dbReference>
<evidence type="ECO:0000259" key="7">
    <source>
        <dbReference type="PROSITE" id="PS50110"/>
    </source>
</evidence>
<dbReference type="Pfam" id="PF00512">
    <property type="entry name" value="HisKA"/>
    <property type="match status" value="1"/>
</dbReference>
<dbReference type="GO" id="GO:0000155">
    <property type="term" value="F:phosphorelay sensor kinase activity"/>
    <property type="evidence" value="ECO:0007669"/>
    <property type="project" value="InterPro"/>
</dbReference>
<evidence type="ECO:0000256" key="1">
    <source>
        <dbReference type="ARBA" id="ARBA00000085"/>
    </source>
</evidence>
<keyword evidence="5" id="KW-1133">Transmembrane helix</keyword>
<dbReference type="SMART" id="SM00387">
    <property type="entry name" value="HATPase_c"/>
    <property type="match status" value="1"/>
</dbReference>
<dbReference type="InterPro" id="IPR036890">
    <property type="entry name" value="HATPase_C_sf"/>
</dbReference>
<proteinExistence type="predicted"/>
<keyword evidence="9" id="KW-1185">Reference proteome</keyword>
<organism evidence="8 9">
    <name type="scientific">Mucilaginibacter conchicola</name>
    <dbReference type="NCBI Taxonomy" id="2303333"/>
    <lineage>
        <taxon>Bacteria</taxon>
        <taxon>Pseudomonadati</taxon>
        <taxon>Bacteroidota</taxon>
        <taxon>Sphingobacteriia</taxon>
        <taxon>Sphingobacteriales</taxon>
        <taxon>Sphingobacteriaceae</taxon>
        <taxon>Mucilaginibacter</taxon>
    </lineage>
</organism>
<dbReference type="Pfam" id="PF00072">
    <property type="entry name" value="Response_reg"/>
    <property type="match status" value="1"/>
</dbReference>
<feature type="domain" description="Response regulatory" evidence="7">
    <location>
        <begin position="613"/>
        <end position="731"/>
    </location>
</feature>
<accession>A0A372NSX1</accession>
<dbReference type="EC" id="2.7.13.3" evidence="2"/>
<dbReference type="PRINTS" id="PR00344">
    <property type="entry name" value="BCTRLSENSOR"/>
</dbReference>
<dbReference type="CDD" id="cd16922">
    <property type="entry name" value="HATPase_EvgS-ArcB-TorS-like"/>
    <property type="match status" value="1"/>
</dbReference>
<dbReference type="InterPro" id="IPR004358">
    <property type="entry name" value="Sig_transdc_His_kin-like_C"/>
</dbReference>
<dbReference type="SUPFAM" id="SSF52172">
    <property type="entry name" value="CheY-like"/>
    <property type="match status" value="1"/>
</dbReference>
<dbReference type="SMART" id="SM00388">
    <property type="entry name" value="HisKA"/>
    <property type="match status" value="1"/>
</dbReference>
<comment type="caution">
    <text evidence="8">The sequence shown here is derived from an EMBL/GenBank/DDBJ whole genome shotgun (WGS) entry which is preliminary data.</text>
</comment>
<dbReference type="SUPFAM" id="SSF47384">
    <property type="entry name" value="Homodimeric domain of signal transducing histidine kinase"/>
    <property type="match status" value="1"/>
</dbReference>
<evidence type="ECO:0000313" key="8">
    <source>
        <dbReference type="EMBL" id="RFZ92001.1"/>
    </source>
</evidence>
<dbReference type="InterPro" id="IPR036097">
    <property type="entry name" value="HisK_dim/P_sf"/>
</dbReference>
<dbReference type="Gene3D" id="1.10.287.130">
    <property type="match status" value="1"/>
</dbReference>
<feature type="domain" description="Histidine kinase" evidence="6">
    <location>
        <begin position="364"/>
        <end position="586"/>
    </location>
</feature>
<dbReference type="Gene3D" id="3.40.50.2300">
    <property type="match status" value="1"/>
</dbReference>
<dbReference type="InterPro" id="IPR001789">
    <property type="entry name" value="Sig_transdc_resp-reg_receiver"/>
</dbReference>
<dbReference type="EMBL" id="QWDC01000002">
    <property type="protein sequence ID" value="RFZ92001.1"/>
    <property type="molecule type" value="Genomic_DNA"/>
</dbReference>
<dbReference type="CDD" id="cd17546">
    <property type="entry name" value="REC_hyHK_CKI1_RcsC-like"/>
    <property type="match status" value="1"/>
</dbReference>
<dbReference type="InterPro" id="IPR003661">
    <property type="entry name" value="HisK_dim/P_dom"/>
</dbReference>
<comment type="catalytic activity">
    <reaction evidence="1">
        <text>ATP + protein L-histidine = ADP + protein N-phospho-L-histidine.</text>
        <dbReference type="EC" id="2.7.13.3"/>
    </reaction>
</comment>
<sequence length="739" mass="82747">MLADVKKIPILRYLLIVMLIVVLFGGAFYLYLHYNKAEKLRTNFQKMVAARENSTLIDSCIVELYSADNNSRMFALTGKQYYSKEFSRQIKNVRGIIAKMNNNDRDKAALAADGALKELISAKTDNAHNYVRLMALSDSLMNSARTINAALKDRDSKMLKQPVIRRIKTRVKIDTIKTATIAKITPPQQQQPEKKKKFFGRLFSVFSKKKKEEPAPVVEKKAPVLVAKRTDTVITTMVATPKVAQVYSKYYSSISDANTKLRNNERQMLEINNRLISQIIGSLKKYKTAENQYIASSKKEMNSNLATVMYEFRKLTGAIFLLMTTVVVIILYNIWKIFQNEEQMVVNTQLAEKYALQKSRFLAAMSHEIRTPLNSIIGFSEQLTQSSLTDTQEEQTNAIRSSSKMLLEVVNEILDFSKYETGKMNFEKSPFSPYDAISEIATSMQVQASKKNIFLKSNIDFDADVCLAGDYFRLKQVIMNLTSNAIKFTPAGGVTISAFLTDDKPGQKVLNIQVKDTGLGIDKEHLPLIFEEFSQVTSAQKTANYGGTGLGLAICKKIIELQGGSIKVTSKPGTGSIFSFKLPMDIAAKEECIKEESSPIIKLDPREVVEGKHVLIAEDNKFNVLLVSTILKKWGVTFDVAGNGREALQLFEDNRYHALLTDIEMPEMGGIELTQLIRANINPRKAAIPILALTANVLKEDRDRYLSVGMTGVVLKPFTEQNLIDNVAGALEGIEVMSN</sequence>
<reference evidence="8 9" key="1">
    <citation type="submission" date="2018-08" db="EMBL/GenBank/DDBJ databases">
        <title>Mucilaginibacter sp. MYSH2.</title>
        <authorList>
            <person name="Seo T."/>
        </authorList>
    </citation>
    <scope>NUCLEOTIDE SEQUENCE [LARGE SCALE GENOMIC DNA]</scope>
    <source>
        <strain evidence="8 9">MYSH2</strain>
    </source>
</reference>